<dbReference type="GO" id="GO:0005886">
    <property type="term" value="C:plasma membrane"/>
    <property type="evidence" value="ECO:0007669"/>
    <property type="project" value="UniProtKB-SubCell"/>
</dbReference>
<reference evidence="9" key="1">
    <citation type="submission" date="2015-12" db="EMBL/GenBank/DDBJ databases">
        <title>Complete genome sequences of two moderately thermophilic Paenibacillus species.</title>
        <authorList>
            <person name="Butler R.III."/>
            <person name="Wang J."/>
            <person name="Stark B.C."/>
            <person name="Pombert J.-F."/>
        </authorList>
    </citation>
    <scope>NUCLEOTIDE SEQUENCE [LARGE SCALE GENOMIC DNA]</scope>
    <source>
        <strain evidence="9">32O-Y</strain>
    </source>
</reference>
<evidence type="ECO:0000256" key="1">
    <source>
        <dbReference type="ARBA" id="ARBA00004651"/>
    </source>
</evidence>
<organism evidence="8 9">
    <name type="scientific">Paenibacillus naphthalenovorans</name>
    <dbReference type="NCBI Taxonomy" id="162209"/>
    <lineage>
        <taxon>Bacteria</taxon>
        <taxon>Bacillati</taxon>
        <taxon>Bacillota</taxon>
        <taxon>Bacilli</taxon>
        <taxon>Bacillales</taxon>
        <taxon>Paenibacillaceae</taxon>
        <taxon>Paenibacillus</taxon>
    </lineage>
</organism>
<dbReference type="STRING" id="162209.IJ22_32510"/>
<comment type="subcellular location">
    <subcellularLocation>
        <location evidence="1 7">Cell membrane</location>
        <topology evidence="1 7">Multi-pass membrane protein</topology>
    </subcellularLocation>
</comment>
<dbReference type="RefSeq" id="WP_062409510.1">
    <property type="nucleotide sequence ID" value="NZ_BJCS01000010.1"/>
</dbReference>
<sequence>MATLETGVKKESISTVYVKPKEKKKTRSPFLILNFYRILIILAIVGLWELAVRFQFVNAFLMGSPQGIWSEAIRLIQSGQLFTDTIATLYGTITGFIIGSLLGSGVGLLLWYSERAAKVIDPFVVALNGLPKIALAPMIIIWFGSGIFSKMALATIATFIVALLSAYQGTHQIDSSLIHLMKSLGATKGQIFRKVVIPSTLPWIISAFRLNIGFALISVIGGEFISSDKGLGRMIFVAGNLFNLNVVWVGVLTLMLVAILLYAIVTKLQSKLLPWEQAELEKTK</sequence>
<dbReference type="Pfam" id="PF00528">
    <property type="entry name" value="BPD_transp_1"/>
    <property type="match status" value="1"/>
</dbReference>
<evidence type="ECO:0000313" key="9">
    <source>
        <dbReference type="Proteomes" id="UP000061660"/>
    </source>
</evidence>
<dbReference type="InterPro" id="IPR035906">
    <property type="entry name" value="MetI-like_sf"/>
</dbReference>
<evidence type="ECO:0000256" key="5">
    <source>
        <dbReference type="ARBA" id="ARBA00022989"/>
    </source>
</evidence>
<dbReference type="PATRIC" id="fig|162209.4.peg.3472"/>
<dbReference type="CDD" id="cd06261">
    <property type="entry name" value="TM_PBP2"/>
    <property type="match status" value="1"/>
</dbReference>
<dbReference type="KEGG" id="pnp:IJ22_32510"/>
<feature type="transmembrane region" description="Helical" evidence="7">
    <location>
        <begin position="89"/>
        <end position="111"/>
    </location>
</feature>
<feature type="transmembrane region" description="Helical" evidence="7">
    <location>
        <begin position="30"/>
        <end position="48"/>
    </location>
</feature>
<evidence type="ECO:0000256" key="4">
    <source>
        <dbReference type="ARBA" id="ARBA00022692"/>
    </source>
</evidence>
<evidence type="ECO:0000256" key="3">
    <source>
        <dbReference type="ARBA" id="ARBA00022475"/>
    </source>
</evidence>
<keyword evidence="6 7" id="KW-0472">Membrane</keyword>
<evidence type="ECO:0000313" key="8">
    <source>
        <dbReference type="EMBL" id="ALS23612.1"/>
    </source>
</evidence>
<evidence type="ECO:0000256" key="6">
    <source>
        <dbReference type="ARBA" id="ARBA00023136"/>
    </source>
</evidence>
<keyword evidence="3" id="KW-1003">Cell membrane</keyword>
<dbReference type="PANTHER" id="PTHR30151:SF19">
    <property type="entry name" value="ABC TRANSPORTER PERMEASE"/>
    <property type="match status" value="1"/>
</dbReference>
<gene>
    <name evidence="8" type="ORF">IJ22_32510</name>
</gene>
<keyword evidence="9" id="KW-1185">Reference proteome</keyword>
<dbReference type="PROSITE" id="PS50928">
    <property type="entry name" value="ABC_TM1"/>
    <property type="match status" value="1"/>
</dbReference>
<proteinExistence type="inferred from homology"/>
<dbReference type="EMBL" id="CP013652">
    <property type="protein sequence ID" value="ALS23612.1"/>
    <property type="molecule type" value="Genomic_DNA"/>
</dbReference>
<dbReference type="SUPFAM" id="SSF161098">
    <property type="entry name" value="MetI-like"/>
    <property type="match status" value="1"/>
</dbReference>
<reference evidence="8 9" key="2">
    <citation type="journal article" date="2016" name="Genome Announc.">
        <title>Complete Genome Sequences of Two Interactive Moderate Thermophiles, Paenibacillus napthalenovorans 32O-Y and Paenibacillus sp. 32O-W.</title>
        <authorList>
            <person name="Butler R.R.III."/>
            <person name="Wang J."/>
            <person name="Stark B.C."/>
            <person name="Pombert J.F."/>
        </authorList>
    </citation>
    <scope>NUCLEOTIDE SEQUENCE [LARGE SCALE GENOMIC DNA]</scope>
    <source>
        <strain evidence="8 9">32O-Y</strain>
    </source>
</reference>
<protein>
    <submittedName>
        <fullName evidence="8">ABC transporter permease</fullName>
    </submittedName>
</protein>
<dbReference type="GO" id="GO:0055085">
    <property type="term" value="P:transmembrane transport"/>
    <property type="evidence" value="ECO:0007669"/>
    <property type="project" value="InterPro"/>
</dbReference>
<evidence type="ECO:0000256" key="7">
    <source>
        <dbReference type="RuleBase" id="RU363032"/>
    </source>
</evidence>
<comment type="similarity">
    <text evidence="7">Belongs to the binding-protein-dependent transport system permease family.</text>
</comment>
<feature type="transmembrane region" description="Helical" evidence="7">
    <location>
        <begin position="191"/>
        <end position="221"/>
    </location>
</feature>
<dbReference type="AlphaFoldDB" id="A0A0U2UKK9"/>
<dbReference type="Gene3D" id="1.10.3720.10">
    <property type="entry name" value="MetI-like"/>
    <property type="match status" value="1"/>
</dbReference>
<keyword evidence="2 7" id="KW-0813">Transport</keyword>
<evidence type="ECO:0000256" key="2">
    <source>
        <dbReference type="ARBA" id="ARBA00022448"/>
    </source>
</evidence>
<keyword evidence="4 7" id="KW-0812">Transmembrane</keyword>
<accession>A0A0U2UKK9</accession>
<keyword evidence="5 7" id="KW-1133">Transmembrane helix</keyword>
<name>A0A0U2UKK9_9BACL</name>
<feature type="transmembrane region" description="Helical" evidence="7">
    <location>
        <begin position="241"/>
        <end position="265"/>
    </location>
</feature>
<dbReference type="InterPro" id="IPR000515">
    <property type="entry name" value="MetI-like"/>
</dbReference>
<dbReference type="PANTHER" id="PTHR30151">
    <property type="entry name" value="ALKANE SULFONATE ABC TRANSPORTER-RELATED, MEMBRANE SUBUNIT"/>
    <property type="match status" value="1"/>
</dbReference>
<dbReference type="Proteomes" id="UP000061660">
    <property type="component" value="Chromosome"/>
</dbReference>
<dbReference type="OrthoDB" id="9783295at2"/>